<proteinExistence type="predicted"/>
<evidence type="ECO:0008006" key="4">
    <source>
        <dbReference type="Google" id="ProtNLM"/>
    </source>
</evidence>
<keyword evidence="1" id="KW-0732">Signal</keyword>
<sequence>MRYVSCGSGSAALALILFGAAFGSGTARASTSVPAAAEADAQAWEAASSLLSYPAPAGLRAVWCDASEDPAGALARLQRSGVEVAVALPPHLYYVREKAGAGEVLPAGFGFRGSPGAATDPTLALAPALPLPEPGESDLFFGASDALPPLPAAVAARMARAGAGSGLPFGARWGDTSEFMIGRVAVSILFPESDGTTDPNLYDWTPALRDSVVRSAVRGLAKWSSFAAVRGIPLSFAIEVHYGLATRYEPITRTVADEDTWIQDVLMGFLGYRSDVPTLAYDVANRARARLGAQWAALCFAVQDDSSSTGRFPDGYISHAVLGGPYFVTPVKNAGAAFQGAALDSYIEHEMTHMFWALDEHIPSSAWWSCALSTG</sequence>
<reference evidence="2 3" key="1">
    <citation type="journal article" date="2019" name="Nat. Microbiol.">
        <title>Mediterranean grassland soil C-N compound turnover is dependent on rainfall and depth, and is mediated by genomically divergent microorganisms.</title>
        <authorList>
            <person name="Diamond S."/>
            <person name="Andeer P.F."/>
            <person name="Li Z."/>
            <person name="Crits-Christoph A."/>
            <person name="Burstein D."/>
            <person name="Anantharaman K."/>
            <person name="Lane K.R."/>
            <person name="Thomas B.C."/>
            <person name="Pan C."/>
            <person name="Northen T.R."/>
            <person name="Banfield J.F."/>
        </authorList>
    </citation>
    <scope>NUCLEOTIDE SEQUENCE [LARGE SCALE GENOMIC DNA]</scope>
    <source>
        <strain evidence="2">WS_5</strain>
    </source>
</reference>
<organism evidence="2 3">
    <name type="scientific">Eiseniibacteriota bacterium</name>
    <dbReference type="NCBI Taxonomy" id="2212470"/>
    <lineage>
        <taxon>Bacteria</taxon>
        <taxon>Candidatus Eiseniibacteriota</taxon>
    </lineage>
</organism>
<feature type="chain" id="PRO_5021896027" description="M1 family metallopeptidase" evidence="1">
    <location>
        <begin position="30"/>
        <end position="375"/>
    </location>
</feature>
<name>A0A538T764_UNCEI</name>
<comment type="caution">
    <text evidence="2">The sequence shown here is derived from an EMBL/GenBank/DDBJ whole genome shotgun (WGS) entry which is preliminary data.</text>
</comment>
<dbReference type="Proteomes" id="UP000320913">
    <property type="component" value="Unassembled WGS sequence"/>
</dbReference>
<protein>
    <recommendedName>
        <fullName evidence="4">M1 family metallopeptidase</fullName>
    </recommendedName>
</protein>
<dbReference type="EMBL" id="VBOV01000101">
    <property type="protein sequence ID" value="TMQ59482.1"/>
    <property type="molecule type" value="Genomic_DNA"/>
</dbReference>
<evidence type="ECO:0000313" key="3">
    <source>
        <dbReference type="Proteomes" id="UP000320913"/>
    </source>
</evidence>
<dbReference type="AlphaFoldDB" id="A0A538T764"/>
<feature type="signal peptide" evidence="1">
    <location>
        <begin position="1"/>
        <end position="29"/>
    </location>
</feature>
<gene>
    <name evidence="2" type="ORF">E6K75_04135</name>
</gene>
<evidence type="ECO:0000256" key="1">
    <source>
        <dbReference type="SAM" id="SignalP"/>
    </source>
</evidence>
<feature type="non-terminal residue" evidence="2">
    <location>
        <position position="375"/>
    </location>
</feature>
<accession>A0A538T764</accession>
<evidence type="ECO:0000313" key="2">
    <source>
        <dbReference type="EMBL" id="TMQ59482.1"/>
    </source>
</evidence>